<gene>
    <name evidence="1" type="ORF">OM076_25555</name>
</gene>
<accession>A0A9X3S509</accession>
<dbReference type="AlphaFoldDB" id="A0A9X3S509"/>
<dbReference type="EMBL" id="JAPDOD010000026">
    <property type="protein sequence ID" value="MDA0163666.1"/>
    <property type="molecule type" value="Genomic_DNA"/>
</dbReference>
<sequence length="129" mass="13838">MSLADKARKVPGVAAAEGAVTGAFATEDDLPITDYDKQTADAIASKLNGMSQRELRFIGAYEAKHANRATIIDRIAKLTGDEPWSGYDEQTADEVTSALRAADAAKAREVIAYERDHKARATVIDAASR</sequence>
<dbReference type="RefSeq" id="WP_270042911.1">
    <property type="nucleotide sequence ID" value="NZ_JAPDOD010000026.1"/>
</dbReference>
<keyword evidence="2" id="KW-1185">Reference proteome</keyword>
<comment type="caution">
    <text evidence="1">The sequence shown here is derived from an EMBL/GenBank/DDBJ whole genome shotgun (WGS) entry which is preliminary data.</text>
</comment>
<organism evidence="1 2">
    <name type="scientific">Solirubrobacter ginsenosidimutans</name>
    <dbReference type="NCBI Taxonomy" id="490573"/>
    <lineage>
        <taxon>Bacteria</taxon>
        <taxon>Bacillati</taxon>
        <taxon>Actinomycetota</taxon>
        <taxon>Thermoleophilia</taxon>
        <taxon>Solirubrobacterales</taxon>
        <taxon>Solirubrobacteraceae</taxon>
        <taxon>Solirubrobacter</taxon>
    </lineage>
</organism>
<dbReference type="Proteomes" id="UP001149140">
    <property type="component" value="Unassembled WGS sequence"/>
</dbReference>
<proteinExistence type="predicted"/>
<protein>
    <submittedName>
        <fullName evidence="1">Uncharacterized protein</fullName>
    </submittedName>
</protein>
<reference evidence="1" key="1">
    <citation type="submission" date="2022-10" db="EMBL/GenBank/DDBJ databases">
        <title>The WGS of Solirubrobacter ginsenosidimutans DSM 21036.</title>
        <authorList>
            <person name="Jiang Z."/>
        </authorList>
    </citation>
    <scope>NUCLEOTIDE SEQUENCE</scope>
    <source>
        <strain evidence="1">DSM 21036</strain>
    </source>
</reference>
<evidence type="ECO:0000313" key="1">
    <source>
        <dbReference type="EMBL" id="MDA0163666.1"/>
    </source>
</evidence>
<evidence type="ECO:0000313" key="2">
    <source>
        <dbReference type="Proteomes" id="UP001149140"/>
    </source>
</evidence>
<name>A0A9X3S509_9ACTN</name>